<evidence type="ECO:0000313" key="2">
    <source>
        <dbReference type="EMBL" id="KAK0620760.1"/>
    </source>
</evidence>
<evidence type="ECO:0000313" key="3">
    <source>
        <dbReference type="Proteomes" id="UP001175000"/>
    </source>
</evidence>
<dbReference type="Proteomes" id="UP001175000">
    <property type="component" value="Unassembled WGS sequence"/>
</dbReference>
<feature type="non-terminal residue" evidence="2">
    <location>
        <position position="236"/>
    </location>
</feature>
<dbReference type="PANTHER" id="PTHR33112:SF1">
    <property type="entry name" value="HETEROKARYON INCOMPATIBILITY DOMAIN-CONTAINING PROTEIN"/>
    <property type="match status" value="1"/>
</dbReference>
<name>A0AA39WSZ9_9PEZI</name>
<evidence type="ECO:0000259" key="1">
    <source>
        <dbReference type="Pfam" id="PF06985"/>
    </source>
</evidence>
<organism evidence="2 3">
    <name type="scientific">Immersiella caudata</name>
    <dbReference type="NCBI Taxonomy" id="314043"/>
    <lineage>
        <taxon>Eukaryota</taxon>
        <taxon>Fungi</taxon>
        <taxon>Dikarya</taxon>
        <taxon>Ascomycota</taxon>
        <taxon>Pezizomycotina</taxon>
        <taxon>Sordariomycetes</taxon>
        <taxon>Sordariomycetidae</taxon>
        <taxon>Sordariales</taxon>
        <taxon>Lasiosphaeriaceae</taxon>
        <taxon>Immersiella</taxon>
    </lineage>
</organism>
<reference evidence="2" key="1">
    <citation type="submission" date="2023-06" db="EMBL/GenBank/DDBJ databases">
        <title>Genome-scale phylogeny and comparative genomics of the fungal order Sordariales.</title>
        <authorList>
            <consortium name="Lawrence Berkeley National Laboratory"/>
            <person name="Hensen N."/>
            <person name="Bonometti L."/>
            <person name="Westerberg I."/>
            <person name="Brannstrom I.O."/>
            <person name="Guillou S."/>
            <person name="Cros-Aarteil S."/>
            <person name="Calhoun S."/>
            <person name="Haridas S."/>
            <person name="Kuo A."/>
            <person name="Mondo S."/>
            <person name="Pangilinan J."/>
            <person name="Riley R."/>
            <person name="Labutti K."/>
            <person name="Andreopoulos B."/>
            <person name="Lipzen A."/>
            <person name="Chen C."/>
            <person name="Yanf M."/>
            <person name="Daum C."/>
            <person name="Ng V."/>
            <person name="Clum A."/>
            <person name="Steindorff A."/>
            <person name="Ohm R."/>
            <person name="Martin F."/>
            <person name="Silar P."/>
            <person name="Natvig D."/>
            <person name="Lalanne C."/>
            <person name="Gautier V."/>
            <person name="Ament-Velasquez S.L."/>
            <person name="Kruys A."/>
            <person name="Hutchinson M.I."/>
            <person name="Powell A.J."/>
            <person name="Barry K."/>
            <person name="Miller A.N."/>
            <person name="Grigoriev I.V."/>
            <person name="Debuchy R."/>
            <person name="Gladieux P."/>
            <person name="Thoren M.H."/>
            <person name="Johannesson H."/>
        </authorList>
    </citation>
    <scope>NUCLEOTIDE SEQUENCE</scope>
    <source>
        <strain evidence="2">CBS 606.72</strain>
    </source>
</reference>
<dbReference type="Pfam" id="PF06985">
    <property type="entry name" value="HET"/>
    <property type="match status" value="1"/>
</dbReference>
<protein>
    <submittedName>
        <fullName evidence="2">Heterokaryon incompatibility protein-domain-containing protein</fullName>
    </submittedName>
</protein>
<dbReference type="AlphaFoldDB" id="A0AA39WSZ9"/>
<accession>A0AA39WSZ9</accession>
<comment type="caution">
    <text evidence="2">The sequence shown here is derived from an EMBL/GenBank/DDBJ whole genome shotgun (WGS) entry which is preliminary data.</text>
</comment>
<feature type="non-terminal residue" evidence="2">
    <location>
        <position position="1"/>
    </location>
</feature>
<sequence length="236" mass="26618">YVTLSYLWGAASSSPPAEGNNLPDVLPLTIEDALTVTMNLGYRYLWIDRYCIPQDDREEKMAQIQSMKTIYNCSEFTIIAAAGNSPDYGLPGVGQTPRKPHPIMSVGDQTFVPLINNIAEEIDHSAWNQRGWTYQEGLLCRARLVFTDTQSYFQCGGMNCLESVSLPLDAIHIISKQRVRIDCGESPSSIYLSYFPASTFPWYSIQYTRHVTEYRSRSFSYQSDALDAFAGVLETF</sequence>
<feature type="domain" description="Heterokaryon incompatibility" evidence="1">
    <location>
        <begin position="1"/>
        <end position="136"/>
    </location>
</feature>
<dbReference type="PANTHER" id="PTHR33112">
    <property type="entry name" value="DOMAIN PROTEIN, PUTATIVE-RELATED"/>
    <property type="match status" value="1"/>
</dbReference>
<gene>
    <name evidence="2" type="ORF">B0T14DRAFT_401167</name>
</gene>
<dbReference type="EMBL" id="JAULSU010000004">
    <property type="protein sequence ID" value="KAK0620760.1"/>
    <property type="molecule type" value="Genomic_DNA"/>
</dbReference>
<proteinExistence type="predicted"/>
<dbReference type="InterPro" id="IPR010730">
    <property type="entry name" value="HET"/>
</dbReference>
<keyword evidence="3" id="KW-1185">Reference proteome</keyword>